<evidence type="ECO:0000313" key="9">
    <source>
        <dbReference type="EMBL" id="CAL1406530.1"/>
    </source>
</evidence>
<keyword evidence="5" id="KW-0862">Zinc</keyword>
<comment type="catalytic activity">
    <reaction evidence="1">
        <text>S-ubiquitinyl-[E2 ubiquitin-conjugating enzyme]-L-cysteine + [acceptor protein]-L-lysine = [E2 ubiquitin-conjugating enzyme]-L-cysteine + N(6)-ubiquitinyl-[acceptor protein]-L-lysine.</text>
        <dbReference type="EC" id="2.3.2.27"/>
    </reaction>
</comment>
<proteinExistence type="predicted"/>
<feature type="compositionally biased region" description="Basic and acidic residues" evidence="7">
    <location>
        <begin position="51"/>
        <end position="63"/>
    </location>
</feature>
<dbReference type="Gene3D" id="3.30.40.10">
    <property type="entry name" value="Zinc/RING finger domain, C3HC4 (zinc finger)"/>
    <property type="match status" value="1"/>
</dbReference>
<evidence type="ECO:0000256" key="6">
    <source>
        <dbReference type="PROSITE-ProRule" id="PRU00175"/>
    </source>
</evidence>
<evidence type="ECO:0000256" key="5">
    <source>
        <dbReference type="ARBA" id="ARBA00022833"/>
    </source>
</evidence>
<accession>A0AAV2G779</accession>
<dbReference type="GO" id="GO:0061630">
    <property type="term" value="F:ubiquitin protein ligase activity"/>
    <property type="evidence" value="ECO:0007669"/>
    <property type="project" value="UniProtKB-EC"/>
</dbReference>
<dbReference type="InterPro" id="IPR011016">
    <property type="entry name" value="Znf_RING-CH"/>
</dbReference>
<dbReference type="Pfam" id="PF13639">
    <property type="entry name" value="zf-RING_2"/>
    <property type="match status" value="1"/>
</dbReference>
<evidence type="ECO:0000256" key="4">
    <source>
        <dbReference type="ARBA" id="ARBA00022771"/>
    </source>
</evidence>
<feature type="domain" description="RING-type" evidence="8">
    <location>
        <begin position="156"/>
        <end position="204"/>
    </location>
</feature>
<keyword evidence="3" id="KW-0479">Metal-binding</keyword>
<protein>
    <recommendedName>
        <fullName evidence="2">RING-type E3 ubiquitin transferase</fullName>
        <ecNumber evidence="2">2.3.2.27</ecNumber>
    </recommendedName>
</protein>
<dbReference type="InterPro" id="IPR001841">
    <property type="entry name" value="Znf_RING"/>
</dbReference>
<dbReference type="EMBL" id="OZ034821">
    <property type="protein sequence ID" value="CAL1406530.1"/>
    <property type="molecule type" value="Genomic_DNA"/>
</dbReference>
<reference evidence="9 10" key="1">
    <citation type="submission" date="2024-04" db="EMBL/GenBank/DDBJ databases">
        <authorList>
            <person name="Fracassetti M."/>
        </authorList>
    </citation>
    <scope>NUCLEOTIDE SEQUENCE [LARGE SCALE GENOMIC DNA]</scope>
</reference>
<dbReference type="GO" id="GO:0008270">
    <property type="term" value="F:zinc ion binding"/>
    <property type="evidence" value="ECO:0007669"/>
    <property type="project" value="UniProtKB-KW"/>
</dbReference>
<keyword evidence="4 6" id="KW-0863">Zinc-finger</keyword>
<dbReference type="PANTHER" id="PTHR15710:SF196">
    <property type="entry name" value="F6A14.12 PROTEIN-RELATED"/>
    <property type="match status" value="1"/>
</dbReference>
<dbReference type="PROSITE" id="PS50089">
    <property type="entry name" value="ZF_RING_2"/>
    <property type="match status" value="1"/>
</dbReference>
<evidence type="ECO:0000256" key="7">
    <source>
        <dbReference type="SAM" id="MobiDB-lite"/>
    </source>
</evidence>
<dbReference type="SMART" id="SM00744">
    <property type="entry name" value="RINGv"/>
    <property type="match status" value="1"/>
</dbReference>
<dbReference type="GO" id="GO:0016567">
    <property type="term" value="P:protein ubiquitination"/>
    <property type="evidence" value="ECO:0007669"/>
    <property type="project" value="TreeGrafter"/>
</dbReference>
<name>A0AAV2G779_9ROSI</name>
<evidence type="ECO:0000256" key="2">
    <source>
        <dbReference type="ARBA" id="ARBA00012483"/>
    </source>
</evidence>
<dbReference type="AlphaFoldDB" id="A0AAV2G779"/>
<dbReference type="SUPFAM" id="SSF57850">
    <property type="entry name" value="RING/U-box"/>
    <property type="match status" value="1"/>
</dbReference>
<dbReference type="Proteomes" id="UP001497516">
    <property type="component" value="Chromosome 8"/>
</dbReference>
<dbReference type="SMART" id="SM00184">
    <property type="entry name" value="RING"/>
    <property type="match status" value="1"/>
</dbReference>
<keyword evidence="10" id="KW-1185">Reference proteome</keyword>
<organism evidence="9 10">
    <name type="scientific">Linum trigynum</name>
    <dbReference type="NCBI Taxonomy" id="586398"/>
    <lineage>
        <taxon>Eukaryota</taxon>
        <taxon>Viridiplantae</taxon>
        <taxon>Streptophyta</taxon>
        <taxon>Embryophyta</taxon>
        <taxon>Tracheophyta</taxon>
        <taxon>Spermatophyta</taxon>
        <taxon>Magnoliopsida</taxon>
        <taxon>eudicotyledons</taxon>
        <taxon>Gunneridae</taxon>
        <taxon>Pentapetalae</taxon>
        <taxon>rosids</taxon>
        <taxon>fabids</taxon>
        <taxon>Malpighiales</taxon>
        <taxon>Linaceae</taxon>
        <taxon>Linum</taxon>
    </lineage>
</organism>
<evidence type="ECO:0000256" key="1">
    <source>
        <dbReference type="ARBA" id="ARBA00000900"/>
    </source>
</evidence>
<gene>
    <name evidence="9" type="ORF">LTRI10_LOCUS46250</name>
</gene>
<evidence type="ECO:0000259" key="8">
    <source>
        <dbReference type="PROSITE" id="PS50089"/>
    </source>
</evidence>
<sequence length="212" mass="23336">MSRTTTAAGANLLASGFHYDPVEEVMIGTATLPPNHRCPAVNRFPGTPGRFPRDQLRQRREPTTRTWRRDSDVLFMAPAVGNLGNHYPLQQGRRILVQHDPEEESILIFDAISPPPRLSEEAPDLAADQWFRTTPASDSAIEGLERVEAGAATGDCRICLEEMVGGSGDGGGTQELIRMPCAHLFHESCAVSWLKTSNFCPLCRFQIPAPDR</sequence>
<feature type="region of interest" description="Disordered" evidence="7">
    <location>
        <begin position="43"/>
        <end position="63"/>
    </location>
</feature>
<dbReference type="EC" id="2.3.2.27" evidence="2"/>
<dbReference type="GO" id="GO:0005737">
    <property type="term" value="C:cytoplasm"/>
    <property type="evidence" value="ECO:0007669"/>
    <property type="project" value="TreeGrafter"/>
</dbReference>
<dbReference type="PANTHER" id="PTHR15710">
    <property type="entry name" value="E3 UBIQUITIN-PROTEIN LIGASE PRAJA"/>
    <property type="match status" value="1"/>
</dbReference>
<evidence type="ECO:0000256" key="3">
    <source>
        <dbReference type="ARBA" id="ARBA00022723"/>
    </source>
</evidence>
<evidence type="ECO:0000313" key="10">
    <source>
        <dbReference type="Proteomes" id="UP001497516"/>
    </source>
</evidence>
<dbReference type="InterPro" id="IPR013083">
    <property type="entry name" value="Znf_RING/FYVE/PHD"/>
</dbReference>